<dbReference type="GO" id="GO:0000981">
    <property type="term" value="F:DNA-binding transcription factor activity, RNA polymerase II-specific"/>
    <property type="evidence" value="ECO:0007669"/>
    <property type="project" value="TreeGrafter"/>
</dbReference>
<dbReference type="PANTHER" id="PTHR45776">
    <property type="entry name" value="MIP04163P"/>
    <property type="match status" value="1"/>
</dbReference>
<feature type="region of interest" description="Disordered" evidence="10">
    <location>
        <begin position="211"/>
        <end position="250"/>
    </location>
</feature>
<dbReference type="InterPro" id="IPR021802">
    <property type="entry name" value="MiT/TFE_C"/>
</dbReference>
<dbReference type="SUPFAM" id="SSF47459">
    <property type="entry name" value="HLH, helix-loop-helix DNA-binding domain"/>
    <property type="match status" value="1"/>
</dbReference>
<evidence type="ECO:0000256" key="4">
    <source>
        <dbReference type="ARBA" id="ARBA00023015"/>
    </source>
</evidence>
<feature type="coiled-coil region" evidence="9">
    <location>
        <begin position="459"/>
        <end position="493"/>
    </location>
</feature>
<feature type="compositionally biased region" description="Basic and acidic residues" evidence="10">
    <location>
        <begin position="127"/>
        <end position="136"/>
    </location>
</feature>
<dbReference type="InterPro" id="IPR031867">
    <property type="entry name" value="MiT/TFE_N"/>
</dbReference>
<keyword evidence="9" id="KW-0175">Coiled coil</keyword>
<dbReference type="FunFam" id="4.10.280.10:FF:000003">
    <property type="entry name" value="microphthalmia-associated transcription factor isoform X1"/>
    <property type="match status" value="1"/>
</dbReference>
<dbReference type="PANTHER" id="PTHR45776:SF3">
    <property type="entry name" value="TRANSCRIPTION FACTOR E3"/>
    <property type="match status" value="1"/>
</dbReference>
<dbReference type="GO" id="GO:0000978">
    <property type="term" value="F:RNA polymerase II cis-regulatory region sequence-specific DNA binding"/>
    <property type="evidence" value="ECO:0007669"/>
    <property type="project" value="TreeGrafter"/>
</dbReference>
<evidence type="ECO:0000256" key="5">
    <source>
        <dbReference type="ARBA" id="ARBA00023125"/>
    </source>
</evidence>
<keyword evidence="5" id="KW-0238">DNA-binding</keyword>
<evidence type="ECO:0000256" key="7">
    <source>
        <dbReference type="ARBA" id="ARBA00023163"/>
    </source>
</evidence>
<evidence type="ECO:0000256" key="8">
    <source>
        <dbReference type="ARBA" id="ARBA00023242"/>
    </source>
</evidence>
<feature type="region of interest" description="Disordered" evidence="10">
    <location>
        <begin position="594"/>
        <end position="635"/>
    </location>
</feature>
<keyword evidence="13" id="KW-1185">Reference proteome</keyword>
<evidence type="ECO:0000256" key="6">
    <source>
        <dbReference type="ARBA" id="ARBA00023159"/>
    </source>
</evidence>
<feature type="domain" description="BHLH" evidence="11">
    <location>
        <begin position="406"/>
        <end position="459"/>
    </location>
</feature>
<organism evidence="12 13">
    <name type="scientific">Marmota monax</name>
    <name type="common">Woodchuck</name>
    <dbReference type="NCBI Taxonomy" id="9995"/>
    <lineage>
        <taxon>Eukaryota</taxon>
        <taxon>Metazoa</taxon>
        <taxon>Chordata</taxon>
        <taxon>Craniata</taxon>
        <taxon>Vertebrata</taxon>
        <taxon>Euteleostomi</taxon>
        <taxon>Mammalia</taxon>
        <taxon>Eutheria</taxon>
        <taxon>Euarchontoglires</taxon>
        <taxon>Glires</taxon>
        <taxon>Rodentia</taxon>
        <taxon>Sciuromorpha</taxon>
        <taxon>Sciuridae</taxon>
        <taxon>Xerinae</taxon>
        <taxon>Marmotini</taxon>
        <taxon>Marmota</taxon>
    </lineage>
</organism>
<keyword evidence="6" id="KW-0010">Activator</keyword>
<feature type="compositionally biased region" description="Low complexity" evidence="10">
    <location>
        <begin position="85"/>
        <end position="126"/>
    </location>
</feature>
<dbReference type="PROSITE" id="PS50888">
    <property type="entry name" value="BHLH"/>
    <property type="match status" value="1"/>
</dbReference>
<dbReference type="InterPro" id="IPR036638">
    <property type="entry name" value="HLH_DNA-bd_sf"/>
</dbReference>
<feature type="compositionally biased region" description="Low complexity" evidence="10">
    <location>
        <begin position="599"/>
        <end position="635"/>
    </location>
</feature>
<dbReference type="GO" id="GO:0046983">
    <property type="term" value="F:protein dimerization activity"/>
    <property type="evidence" value="ECO:0007669"/>
    <property type="project" value="InterPro"/>
</dbReference>
<comment type="subcellular location">
    <subcellularLocation>
        <location evidence="2">Cytoplasm</location>
    </subcellularLocation>
    <subcellularLocation>
        <location evidence="1">Nucleus</location>
    </subcellularLocation>
</comment>
<evidence type="ECO:0000256" key="10">
    <source>
        <dbReference type="SAM" id="MobiDB-lite"/>
    </source>
</evidence>
<feature type="region of interest" description="Disordered" evidence="10">
    <location>
        <begin position="534"/>
        <end position="558"/>
    </location>
</feature>
<dbReference type="Proteomes" id="UP000335636">
    <property type="component" value="Unassembled WGS sequence"/>
</dbReference>
<dbReference type="EMBL" id="CABDUW010000298">
    <property type="protein sequence ID" value="VTJ65199.1"/>
    <property type="molecule type" value="Genomic_DNA"/>
</dbReference>
<dbReference type="Gene3D" id="4.10.280.10">
    <property type="entry name" value="Helix-loop-helix DNA-binding domain"/>
    <property type="match status" value="1"/>
</dbReference>
<feature type="region of interest" description="Disordered" evidence="10">
    <location>
        <begin position="85"/>
        <end position="150"/>
    </location>
</feature>
<evidence type="ECO:0000256" key="2">
    <source>
        <dbReference type="ARBA" id="ARBA00004496"/>
    </source>
</evidence>
<sequence length="635" mass="68574">MSHAAEPARDGVEANKEGPRAVFVLLEERRPADSAQLLSLNSLLPESGIVADIELENILDPDSFYELKSQPLPLRSSLPISLQATPTTPATLSTSSSAGGSRTPAMSSSSSSRVLLRQQLMRAQAQEQERRERREQAAAASFPSPAPASPAISVVGVSAGGHTLGRPPPAQVPREVLKVQTHLENPTRYHLQQARRQQVKQYLSTTLGPKLASQALTPPPGPTSAQPLPAPEAAHTTGPTGSAPNSPMALLTIGSSSEKEIDDVIDEIISLESSYNDEMLSYLPGGTAGLQLPSTLPVSGNLLDVYSNQGVATPAITVSNSCPAELPNIKREISETEAKALLKERQKKDNHNLSKPECARLPMRYTFLLCSEFWPSLHGEPPPYTSFPASHFLFPLLPIDDSFTFSFSLPASKVERRRRFNINDRIKELGTLIPKSNDPEMRWNKGTILKASVDYIRKLQKEQQRSKDLESRQRSLEQANRSLQLRIQELELQAQIHGLPVPPTPGLLSLTTTSASDSLKPEQLDIEEEGRPGTAAFHVAGGPAQNAPHQQPPAPPSDALLDLHFPSDHLGDLGDPFHLGLEDILMEEEEGVVGGLSGGALSPLRASSDPLLSSVSPAVSKASSRRSSFSMEEES</sequence>
<comment type="similarity">
    <text evidence="3">Belongs to the MiT/TFE family.</text>
</comment>
<accession>A0A5E4B8N0</accession>
<evidence type="ECO:0000256" key="1">
    <source>
        <dbReference type="ARBA" id="ARBA00004123"/>
    </source>
</evidence>
<proteinExistence type="inferred from homology"/>
<feature type="compositionally biased region" description="Low complexity" evidence="10">
    <location>
        <begin position="137"/>
        <end position="150"/>
    </location>
</feature>
<keyword evidence="7" id="KW-0804">Transcription</keyword>
<dbReference type="AlphaFoldDB" id="A0A5E4B8N0"/>
<name>A0A5E4B8N0_MARMO</name>
<keyword evidence="8" id="KW-0539">Nucleus</keyword>
<dbReference type="GO" id="GO:0005634">
    <property type="term" value="C:nucleus"/>
    <property type="evidence" value="ECO:0007669"/>
    <property type="project" value="UniProtKB-SubCell"/>
</dbReference>
<dbReference type="Pfam" id="PF11851">
    <property type="entry name" value="DUF3371"/>
    <property type="match status" value="1"/>
</dbReference>
<dbReference type="Pfam" id="PF00010">
    <property type="entry name" value="HLH"/>
    <property type="match status" value="1"/>
</dbReference>
<evidence type="ECO:0000256" key="3">
    <source>
        <dbReference type="ARBA" id="ARBA00008289"/>
    </source>
</evidence>
<dbReference type="InterPro" id="IPR011598">
    <property type="entry name" value="bHLH_dom"/>
</dbReference>
<evidence type="ECO:0000256" key="9">
    <source>
        <dbReference type="SAM" id="Coils"/>
    </source>
</evidence>
<comment type="caution">
    <text evidence="12">The sequence shown here is derived from an EMBL/GenBank/DDBJ whole genome shotgun (WGS) entry which is preliminary data.</text>
</comment>
<dbReference type="GO" id="GO:0005737">
    <property type="term" value="C:cytoplasm"/>
    <property type="evidence" value="ECO:0007669"/>
    <property type="project" value="UniProtKB-SubCell"/>
</dbReference>
<gene>
    <name evidence="12" type="ORF">MONAX_5E015853</name>
</gene>
<evidence type="ECO:0000313" key="12">
    <source>
        <dbReference type="EMBL" id="VTJ65199.1"/>
    </source>
</evidence>
<evidence type="ECO:0000313" key="13">
    <source>
        <dbReference type="Proteomes" id="UP000335636"/>
    </source>
</evidence>
<reference evidence="12" key="1">
    <citation type="submission" date="2019-04" db="EMBL/GenBank/DDBJ databases">
        <authorList>
            <person name="Alioto T."/>
            <person name="Alioto T."/>
        </authorList>
    </citation>
    <scope>NUCLEOTIDE SEQUENCE [LARGE SCALE GENOMIC DNA]</scope>
</reference>
<dbReference type="SMART" id="SM00353">
    <property type="entry name" value="HLH"/>
    <property type="match status" value="1"/>
</dbReference>
<evidence type="ECO:0000259" key="11">
    <source>
        <dbReference type="PROSITE" id="PS50888"/>
    </source>
</evidence>
<protein>
    <recommendedName>
        <fullName evidence="11">BHLH domain-containing protein</fullName>
    </recommendedName>
</protein>
<keyword evidence="4" id="KW-0805">Transcription regulation</keyword>
<dbReference type="Pfam" id="PF15951">
    <property type="entry name" value="MITF_TFEB_C_3_N"/>
    <property type="match status" value="1"/>
</dbReference>